<dbReference type="STRING" id="395494.Galf_1770"/>
<keyword evidence="1" id="KW-0812">Transmembrane</keyword>
<dbReference type="HOGENOM" id="CLU_3025754_0_0_4"/>
<dbReference type="KEGG" id="gca:Galf_1770"/>
<organism evidence="2 3">
    <name type="scientific">Gallionella capsiferriformans (strain ES-2)</name>
    <name type="common">Gallionella ferruginea capsiferriformans (strain ES-2)</name>
    <dbReference type="NCBI Taxonomy" id="395494"/>
    <lineage>
        <taxon>Bacteria</taxon>
        <taxon>Pseudomonadati</taxon>
        <taxon>Pseudomonadota</taxon>
        <taxon>Betaproteobacteria</taxon>
        <taxon>Nitrosomonadales</taxon>
        <taxon>Gallionellaceae</taxon>
        <taxon>Gallionella</taxon>
    </lineage>
</organism>
<reference evidence="2 3" key="1">
    <citation type="submission" date="2010-08" db="EMBL/GenBank/DDBJ databases">
        <title>Complete sequence of Gallionella capsiferriformans ES-2.</title>
        <authorList>
            <consortium name="US DOE Joint Genome Institute"/>
            <person name="Lucas S."/>
            <person name="Copeland A."/>
            <person name="Lapidus A."/>
            <person name="Cheng J.-F."/>
            <person name="Bruce D."/>
            <person name="Goodwin L."/>
            <person name="Pitluck S."/>
            <person name="Chertkov O."/>
            <person name="Davenport K.W."/>
            <person name="Detter J.C."/>
            <person name="Han C."/>
            <person name="Tapia R."/>
            <person name="Land M."/>
            <person name="Hauser L."/>
            <person name="Chang Y.-J."/>
            <person name="Jeffries C."/>
            <person name="Kyrpides N."/>
            <person name="Ivanova N."/>
            <person name="Mikhailova N."/>
            <person name="Shelobolina E.S."/>
            <person name="Picardal F."/>
            <person name="Roden E."/>
            <person name="Emerson D."/>
            <person name="Woyke T."/>
        </authorList>
    </citation>
    <scope>NUCLEOTIDE SEQUENCE [LARGE SCALE GENOMIC DNA]</scope>
    <source>
        <strain evidence="2 3">ES-2</strain>
    </source>
</reference>
<dbReference type="RefSeq" id="WP_013293719.1">
    <property type="nucleotide sequence ID" value="NC_014394.1"/>
</dbReference>
<feature type="transmembrane region" description="Helical" evidence="1">
    <location>
        <begin position="12"/>
        <end position="35"/>
    </location>
</feature>
<protein>
    <submittedName>
        <fullName evidence="2">Uncharacterized protein</fullName>
    </submittedName>
</protein>
<accession>D9SGY4</accession>
<keyword evidence="1" id="KW-0472">Membrane</keyword>
<keyword evidence="3" id="KW-1185">Reference proteome</keyword>
<proteinExistence type="predicted"/>
<dbReference type="AlphaFoldDB" id="D9SGY4"/>
<dbReference type="Proteomes" id="UP000001235">
    <property type="component" value="Chromosome"/>
</dbReference>
<evidence type="ECO:0000313" key="2">
    <source>
        <dbReference type="EMBL" id="ADL55781.1"/>
    </source>
</evidence>
<keyword evidence="1" id="KW-1133">Transmembrane helix</keyword>
<dbReference type="EMBL" id="CP002159">
    <property type="protein sequence ID" value="ADL55781.1"/>
    <property type="molecule type" value="Genomic_DNA"/>
</dbReference>
<name>D9SGY4_GALCS</name>
<evidence type="ECO:0000256" key="1">
    <source>
        <dbReference type="SAM" id="Phobius"/>
    </source>
</evidence>
<sequence>MGLDIWMRENPLTYIWVGSYAVAFIIFAVEIAMVIHKRKITLQQVRLMREASEEE</sequence>
<gene>
    <name evidence="2" type="ordered locus">Galf_1770</name>
</gene>
<evidence type="ECO:0000313" key="3">
    <source>
        <dbReference type="Proteomes" id="UP000001235"/>
    </source>
</evidence>